<keyword evidence="8 12" id="KW-1133">Transmembrane helix</keyword>
<evidence type="ECO:0000259" key="13">
    <source>
        <dbReference type="PROSITE" id="PS51201"/>
    </source>
</evidence>
<evidence type="ECO:0000256" key="8">
    <source>
        <dbReference type="ARBA" id="ARBA00022989"/>
    </source>
</evidence>
<evidence type="ECO:0000256" key="6">
    <source>
        <dbReference type="ARBA" id="ARBA00022692"/>
    </source>
</evidence>
<dbReference type="Pfam" id="PF02254">
    <property type="entry name" value="TrkA_N"/>
    <property type="match status" value="1"/>
</dbReference>
<name>A0A1Y0I890_9GAMM</name>
<dbReference type="FunFam" id="3.40.50.720:FF:000036">
    <property type="entry name" value="Glutathione-regulated potassium-efflux system protein KefB"/>
    <property type="match status" value="1"/>
</dbReference>
<dbReference type="Gene3D" id="3.40.50.720">
    <property type="entry name" value="NAD(P)-binding Rossmann-like Domain"/>
    <property type="match status" value="1"/>
</dbReference>
<evidence type="ECO:0000256" key="10">
    <source>
        <dbReference type="ARBA" id="ARBA00023136"/>
    </source>
</evidence>
<feature type="transmembrane region" description="Helical" evidence="12">
    <location>
        <begin position="235"/>
        <end position="256"/>
    </location>
</feature>
<dbReference type="PROSITE" id="PS51201">
    <property type="entry name" value="RCK_N"/>
    <property type="match status" value="1"/>
</dbReference>
<dbReference type="NCBIfam" id="TIGR00932">
    <property type="entry name" value="2a37"/>
    <property type="match status" value="1"/>
</dbReference>
<comment type="subcellular location">
    <subcellularLocation>
        <location evidence="1">Endomembrane system</location>
        <topology evidence="1">Multi-pass membrane protein</topology>
    </subcellularLocation>
</comment>
<dbReference type="PANTHER" id="PTHR46157:SF4">
    <property type="entry name" value="K(+) EFFLUX ANTIPORTER 3, CHLOROPLASTIC"/>
    <property type="match status" value="1"/>
</dbReference>
<dbReference type="InterPro" id="IPR003148">
    <property type="entry name" value="RCK_N"/>
</dbReference>
<dbReference type="EMBL" id="CP021425">
    <property type="protein sequence ID" value="ARU56450.1"/>
    <property type="molecule type" value="Genomic_DNA"/>
</dbReference>
<proteinExistence type="inferred from homology"/>
<evidence type="ECO:0000313" key="14">
    <source>
        <dbReference type="EMBL" id="ARU56450.1"/>
    </source>
</evidence>
<feature type="domain" description="RCK N-terminal" evidence="13">
    <location>
        <begin position="421"/>
        <end position="537"/>
    </location>
</feature>
<dbReference type="InterPro" id="IPR006153">
    <property type="entry name" value="Cation/H_exchanger_TM"/>
</dbReference>
<keyword evidence="15" id="KW-1185">Reference proteome</keyword>
<feature type="transmembrane region" description="Helical" evidence="12">
    <location>
        <begin position="54"/>
        <end position="73"/>
    </location>
</feature>
<evidence type="ECO:0000256" key="7">
    <source>
        <dbReference type="ARBA" id="ARBA00022958"/>
    </source>
</evidence>
<feature type="transmembrane region" description="Helical" evidence="12">
    <location>
        <begin position="6"/>
        <end position="23"/>
    </location>
</feature>
<organism evidence="14 15">
    <name type="scientific">Oleiphilus messinensis</name>
    <dbReference type="NCBI Taxonomy" id="141451"/>
    <lineage>
        <taxon>Bacteria</taxon>
        <taxon>Pseudomonadati</taxon>
        <taxon>Pseudomonadota</taxon>
        <taxon>Gammaproteobacteria</taxon>
        <taxon>Oceanospirillales</taxon>
        <taxon>Oleiphilaceae</taxon>
        <taxon>Oleiphilus</taxon>
    </lineage>
</organism>
<keyword evidence="10 12" id="KW-0472">Membrane</keyword>
<feature type="transmembrane region" description="Helical" evidence="12">
    <location>
        <begin position="379"/>
        <end position="398"/>
    </location>
</feature>
<dbReference type="Gene3D" id="1.20.1530.20">
    <property type="match status" value="1"/>
</dbReference>
<evidence type="ECO:0000256" key="1">
    <source>
        <dbReference type="ARBA" id="ARBA00004127"/>
    </source>
</evidence>
<keyword evidence="6 12" id="KW-0812">Transmembrane</keyword>
<dbReference type="KEGG" id="ome:OLMES_2389"/>
<protein>
    <submittedName>
        <fullName evidence="14">Glutathione-regulated potassium-efflux system protein KefC</fullName>
    </submittedName>
</protein>
<evidence type="ECO:0000313" key="15">
    <source>
        <dbReference type="Proteomes" id="UP000196027"/>
    </source>
</evidence>
<feature type="region of interest" description="Disordered" evidence="11">
    <location>
        <begin position="620"/>
        <end position="645"/>
    </location>
</feature>
<keyword evidence="3" id="KW-0813">Transport</keyword>
<evidence type="ECO:0000256" key="4">
    <source>
        <dbReference type="ARBA" id="ARBA00022449"/>
    </source>
</evidence>
<dbReference type="Proteomes" id="UP000196027">
    <property type="component" value="Chromosome"/>
</dbReference>
<feature type="transmembrane region" description="Helical" evidence="12">
    <location>
        <begin position="30"/>
        <end position="48"/>
    </location>
</feature>
<dbReference type="InterPro" id="IPR038770">
    <property type="entry name" value="Na+/solute_symporter_sf"/>
</dbReference>
<dbReference type="GO" id="GO:0006813">
    <property type="term" value="P:potassium ion transport"/>
    <property type="evidence" value="ECO:0007669"/>
    <property type="project" value="UniProtKB-KW"/>
</dbReference>
<evidence type="ECO:0000256" key="12">
    <source>
        <dbReference type="SAM" id="Phobius"/>
    </source>
</evidence>
<keyword evidence="5" id="KW-0633">Potassium transport</keyword>
<dbReference type="RefSeq" id="WP_087461432.1">
    <property type="nucleotide sequence ID" value="NZ_CP021425.1"/>
</dbReference>
<feature type="transmembrane region" description="Helical" evidence="12">
    <location>
        <begin position="151"/>
        <end position="171"/>
    </location>
</feature>
<keyword evidence="9" id="KW-0406">Ion transport</keyword>
<gene>
    <name evidence="14" type="ORF">OLMES_2389</name>
</gene>
<dbReference type="PANTHER" id="PTHR46157">
    <property type="entry name" value="K(+) EFFLUX ANTIPORTER 3, CHLOROPLASTIC"/>
    <property type="match status" value="1"/>
</dbReference>
<evidence type="ECO:0000256" key="9">
    <source>
        <dbReference type="ARBA" id="ARBA00023065"/>
    </source>
</evidence>
<dbReference type="SUPFAM" id="SSF51735">
    <property type="entry name" value="NAD(P)-binding Rossmann-fold domains"/>
    <property type="match status" value="1"/>
</dbReference>
<comment type="similarity">
    <text evidence="2">Belongs to the monovalent cation:proton antiporter 2 (CPA2) transporter (TC 2.A.37) family.</text>
</comment>
<dbReference type="InterPro" id="IPR036291">
    <property type="entry name" value="NAD(P)-bd_dom_sf"/>
</dbReference>
<evidence type="ECO:0000256" key="11">
    <source>
        <dbReference type="SAM" id="MobiDB-lite"/>
    </source>
</evidence>
<dbReference type="GO" id="GO:0012505">
    <property type="term" value="C:endomembrane system"/>
    <property type="evidence" value="ECO:0007669"/>
    <property type="project" value="UniProtKB-SubCell"/>
</dbReference>
<evidence type="ECO:0000256" key="2">
    <source>
        <dbReference type="ARBA" id="ARBA00005551"/>
    </source>
</evidence>
<accession>A0A1Y0I890</accession>
<keyword evidence="4" id="KW-0050">Antiport</keyword>
<sequence>MTGYFIQAFIYLIAAIIAVPIAKRFGLGSVLGYLVAGVIIGPMIGLVGEETATIQHFAEFGVVMMLFLVGLELEPKMLWHMRNRLLGLGGLQVAGTTLAVTLLAINVFDQSFNVALTIGLIFALSSTAIVLQTLDEKQLSKTDGGRSAFSVLLFQDIAVIPMLALIPLLAVPELMDAAAQSGAGLGGETHSDISLANHLSGWPYGLVMAGAVALVIAGGHYFCHPLFKFVAKSGLREIFTATALMLIIGISALMGLVGLSPALGAFLAGVVLANSEFRHELESTIEPFKGLLLGLFFITVGAGIQFNLLFDNFFSVIGLTLGIMAIKFTILLLLGFSFRIRGSDRWLFSLSLAQAGEFGFVLLNFGAQNHVLDHATVQLLSLVVALSMVFTPALFIAFDRYILPRFEHKKNDPETDEITEQGTVIIAGIGRFGQIINRLLVANGIHTVVLDHEITQVENVRRFDMKGYFGDASRLDLLHTAGIDNAACIVIAIDDKIRSVEITQTVKRHHPHVKVMARAFDRGHLYQLRQAGADHIIAETYHSALELGGQVLMGLGFNKRHADIVKAAFVDIEKRHQDELYEAWQSLTEDIKFSSQYSKLFITLEQVMGEEMKKTCEHLTDYTGSKPAHGQADEAQKPQSEGSTS</sequence>
<dbReference type="AlphaFoldDB" id="A0A1Y0I890"/>
<feature type="transmembrane region" description="Helical" evidence="12">
    <location>
        <begin position="202"/>
        <end position="223"/>
    </location>
</feature>
<dbReference type="GO" id="GO:1902600">
    <property type="term" value="P:proton transmembrane transport"/>
    <property type="evidence" value="ECO:0007669"/>
    <property type="project" value="InterPro"/>
</dbReference>
<evidence type="ECO:0000256" key="3">
    <source>
        <dbReference type="ARBA" id="ARBA00022448"/>
    </source>
</evidence>
<feature type="transmembrane region" description="Helical" evidence="12">
    <location>
        <begin position="85"/>
        <end position="105"/>
    </location>
</feature>
<reference evidence="14 15" key="1">
    <citation type="submission" date="2017-05" db="EMBL/GenBank/DDBJ databases">
        <title>Genomic insights into alkan degradation activity of Oleiphilus messinensis.</title>
        <authorList>
            <person name="Kozyavkin S.A."/>
            <person name="Slesarev A.I."/>
            <person name="Golyshin P.N."/>
            <person name="Korzhenkov A."/>
            <person name="Golyshina O.N."/>
            <person name="Toshchakov S.V."/>
        </authorList>
    </citation>
    <scope>NUCLEOTIDE SEQUENCE [LARGE SCALE GENOMIC DNA]</scope>
    <source>
        <strain evidence="14 15">ME102</strain>
    </source>
</reference>
<feature type="transmembrane region" description="Helical" evidence="12">
    <location>
        <begin position="316"/>
        <end position="334"/>
    </location>
</feature>
<feature type="transmembrane region" description="Helical" evidence="12">
    <location>
        <begin position="346"/>
        <end position="367"/>
    </location>
</feature>
<keyword evidence="7" id="KW-0630">Potassium</keyword>
<dbReference type="Pfam" id="PF00999">
    <property type="entry name" value="Na_H_Exchanger"/>
    <property type="match status" value="1"/>
</dbReference>
<dbReference type="OrthoDB" id="9781411at2"/>
<dbReference type="InterPro" id="IPR004771">
    <property type="entry name" value="K/H_exchanger"/>
</dbReference>
<feature type="transmembrane region" description="Helical" evidence="12">
    <location>
        <begin position="111"/>
        <end position="131"/>
    </location>
</feature>
<feature type="transmembrane region" description="Helical" evidence="12">
    <location>
        <begin position="291"/>
        <end position="310"/>
    </location>
</feature>
<dbReference type="GO" id="GO:0015297">
    <property type="term" value="F:antiporter activity"/>
    <property type="evidence" value="ECO:0007669"/>
    <property type="project" value="UniProtKB-KW"/>
</dbReference>
<dbReference type="GO" id="GO:0005886">
    <property type="term" value="C:plasma membrane"/>
    <property type="evidence" value="ECO:0007669"/>
    <property type="project" value="TreeGrafter"/>
</dbReference>
<evidence type="ECO:0000256" key="5">
    <source>
        <dbReference type="ARBA" id="ARBA00022538"/>
    </source>
</evidence>
<dbReference type="GO" id="GO:0008324">
    <property type="term" value="F:monoatomic cation transmembrane transporter activity"/>
    <property type="evidence" value="ECO:0007669"/>
    <property type="project" value="InterPro"/>
</dbReference>